<dbReference type="EMBL" id="JAFFZE010000014">
    <property type="protein sequence ID" value="MCT2584786.1"/>
    <property type="molecule type" value="Genomic_DNA"/>
</dbReference>
<proteinExistence type="predicted"/>
<evidence type="ECO:0000313" key="2">
    <source>
        <dbReference type="Proteomes" id="UP001156441"/>
    </source>
</evidence>
<comment type="caution">
    <text evidence="1">The sequence shown here is derived from an EMBL/GenBank/DDBJ whole genome shotgun (WGS) entry which is preliminary data.</text>
</comment>
<protein>
    <submittedName>
        <fullName evidence="1">YbaB/EbfC family nucleoid-associated protein</fullName>
    </submittedName>
</protein>
<dbReference type="Proteomes" id="UP001156441">
    <property type="component" value="Unassembled WGS sequence"/>
</dbReference>
<reference evidence="1 2" key="1">
    <citation type="submission" date="2021-02" db="EMBL/GenBank/DDBJ databases">
        <title>Actinophytocola xerophila sp. nov., isolated from soil of cotton cropping field.</title>
        <authorList>
            <person name="Huang R."/>
            <person name="Chen X."/>
            <person name="Ge X."/>
            <person name="Liu W."/>
        </authorList>
    </citation>
    <scope>NUCLEOTIDE SEQUENCE [LARGE SCALE GENOMIC DNA]</scope>
    <source>
        <strain evidence="1 2">S1-96</strain>
    </source>
</reference>
<dbReference type="SUPFAM" id="SSF82607">
    <property type="entry name" value="YbaB-like"/>
    <property type="match status" value="2"/>
</dbReference>
<name>A0ABT2JAP5_9PSEU</name>
<dbReference type="InterPro" id="IPR036894">
    <property type="entry name" value="YbaB-like_sf"/>
</dbReference>
<dbReference type="RefSeq" id="WP_260192188.1">
    <property type="nucleotide sequence ID" value="NZ_JAFFZE010000014.1"/>
</dbReference>
<evidence type="ECO:0000313" key="1">
    <source>
        <dbReference type="EMBL" id="MCT2584786.1"/>
    </source>
</evidence>
<keyword evidence="2" id="KW-1185">Reference proteome</keyword>
<dbReference type="InterPro" id="IPR004401">
    <property type="entry name" value="YbaB/EbfC"/>
</dbReference>
<dbReference type="Pfam" id="PF02575">
    <property type="entry name" value="YbaB_DNA_bd"/>
    <property type="match status" value="2"/>
</dbReference>
<organism evidence="1 2">
    <name type="scientific">Actinophytocola gossypii</name>
    <dbReference type="NCBI Taxonomy" id="2812003"/>
    <lineage>
        <taxon>Bacteria</taxon>
        <taxon>Bacillati</taxon>
        <taxon>Actinomycetota</taxon>
        <taxon>Actinomycetes</taxon>
        <taxon>Pseudonocardiales</taxon>
        <taxon>Pseudonocardiaceae</taxon>
    </lineage>
</organism>
<dbReference type="Gene3D" id="3.30.1310.10">
    <property type="entry name" value="Nucleoid-associated protein YbaB-like domain"/>
    <property type="match status" value="2"/>
</dbReference>
<gene>
    <name evidence="1" type="ORF">JT362_16835</name>
</gene>
<accession>A0ABT2JAP5</accession>
<sequence>MDSTMVDRLVQARDELERFRMTAVSADDLVEVTVGPRGELVDVALDPRVFGSEADALARTIVLTADEARDLAADPVHDLVRPMLGTHRAHGPVDVVFGPVLAELDRRAALPPPLPSLDGRPSVDPPDLAALRASLLALRDLMADAEQSAESPDGLVVATVGGRGELTDLKLDERALRRSDTRWLSESVVATARAATETLFAGLRREFERT</sequence>